<dbReference type="GO" id="GO:0016811">
    <property type="term" value="F:hydrolase activity, acting on carbon-nitrogen (but not peptide) bonds, in linear amides"/>
    <property type="evidence" value="ECO:0007669"/>
    <property type="project" value="TreeGrafter"/>
</dbReference>
<dbReference type="GO" id="GO:0046872">
    <property type="term" value="F:metal ion binding"/>
    <property type="evidence" value="ECO:0007669"/>
    <property type="project" value="UniProtKB-KW"/>
</dbReference>
<keyword evidence="4" id="KW-0862">Zinc</keyword>
<dbReference type="AlphaFoldDB" id="W0RQ79"/>
<proteinExistence type="inferred from homology"/>
<evidence type="ECO:0000256" key="7">
    <source>
        <dbReference type="SAM" id="SignalP"/>
    </source>
</evidence>
<dbReference type="SUPFAM" id="SSF102215">
    <property type="entry name" value="Creatininase"/>
    <property type="match status" value="1"/>
</dbReference>
<dbReference type="GO" id="GO:0009231">
    <property type="term" value="P:riboflavin biosynthetic process"/>
    <property type="evidence" value="ECO:0007669"/>
    <property type="project" value="TreeGrafter"/>
</dbReference>
<evidence type="ECO:0000256" key="5">
    <source>
        <dbReference type="ARBA" id="ARBA00024029"/>
    </source>
</evidence>
<evidence type="ECO:0000313" key="9">
    <source>
        <dbReference type="Proteomes" id="UP000019151"/>
    </source>
</evidence>
<dbReference type="RefSeq" id="WP_236646340.1">
    <property type="nucleotide sequence ID" value="NZ_CP007129.1"/>
</dbReference>
<dbReference type="InParanoid" id="W0RQ79"/>
<keyword evidence="8" id="KW-0614">Plasmid</keyword>
<gene>
    <name evidence="8" type="ORF">J421_5097</name>
</gene>
<protein>
    <submittedName>
        <fullName evidence="8">Creatininase</fullName>
    </submittedName>
</protein>
<keyword evidence="2" id="KW-0479">Metal-binding</keyword>
<evidence type="ECO:0000256" key="3">
    <source>
        <dbReference type="ARBA" id="ARBA00022801"/>
    </source>
</evidence>
<dbReference type="Proteomes" id="UP000019151">
    <property type="component" value="Plasmid 1"/>
</dbReference>
<sequence>MRTPSSLFIALLVASIAGAQQPAAPAKLSVHWEELTAADFRDAITRAQGTCLLPFGILEKHGPHLPLGNDLLSARYAALHAAEQEYAVVFPEYYFGQIFEAKHEPGTIAYSRGLQLQLLQETTDEMARNGCKKIIIVNGHGGNNSLLPYFAQSQLETPHDYVTYVQGLARSGPGEPQHKSSRAGDMHAGESETSMSLIVRPDLVHLDRAAQESGADQGRAKLPDGLYTGIWWYARFPNHYAGEGAVASRELGEFEAKNWINAIVQSIRAVKADQESLRLQNEFYERSKDPLKTPQ</sequence>
<dbReference type="EMBL" id="CP007129">
    <property type="protein sequence ID" value="AHG92632.1"/>
    <property type="molecule type" value="Genomic_DNA"/>
</dbReference>
<evidence type="ECO:0000256" key="6">
    <source>
        <dbReference type="SAM" id="MobiDB-lite"/>
    </source>
</evidence>
<accession>W0RQ79</accession>
<dbReference type="InterPro" id="IPR003785">
    <property type="entry name" value="Creatininase/forma_Hydrolase"/>
</dbReference>
<evidence type="ECO:0000256" key="2">
    <source>
        <dbReference type="ARBA" id="ARBA00022723"/>
    </source>
</evidence>
<dbReference type="PANTHER" id="PTHR35005">
    <property type="entry name" value="3-DEHYDRO-SCYLLO-INOSOSE HYDROLASE"/>
    <property type="match status" value="1"/>
</dbReference>
<name>W0RQ79_9BACT</name>
<feature type="chain" id="PRO_5004794504" evidence="7">
    <location>
        <begin position="20"/>
        <end position="295"/>
    </location>
</feature>
<dbReference type="HOGENOM" id="CLU_055029_4_0_0"/>
<dbReference type="Pfam" id="PF02633">
    <property type="entry name" value="Creatininase"/>
    <property type="match status" value="1"/>
</dbReference>
<dbReference type="KEGG" id="gba:J421_5097"/>
<evidence type="ECO:0000256" key="4">
    <source>
        <dbReference type="ARBA" id="ARBA00022833"/>
    </source>
</evidence>
<comment type="similarity">
    <text evidence="5">Belongs to the creatininase superfamily.</text>
</comment>
<dbReference type="InterPro" id="IPR024087">
    <property type="entry name" value="Creatininase-like_sf"/>
</dbReference>
<keyword evidence="7" id="KW-0732">Signal</keyword>
<geneLocation type="plasmid" evidence="8 9">
    <name>1</name>
</geneLocation>
<dbReference type="Gene3D" id="3.40.50.10310">
    <property type="entry name" value="Creatininase"/>
    <property type="match status" value="1"/>
</dbReference>
<feature type="compositionally biased region" description="Basic and acidic residues" evidence="6">
    <location>
        <begin position="176"/>
        <end position="190"/>
    </location>
</feature>
<reference evidence="8 9" key="1">
    <citation type="journal article" date="2014" name="Genome Announc.">
        <title>Genome Sequence and Methylome of Soil Bacterium Gemmatirosa kalamazoonensis KBS708T, a Member of the Rarely Cultivated Gemmatimonadetes Phylum.</title>
        <authorList>
            <person name="Debruyn J.M."/>
            <person name="Radosevich M."/>
            <person name="Wommack K.E."/>
            <person name="Polson S.W."/>
            <person name="Hauser L.J."/>
            <person name="Fawaz M.N."/>
            <person name="Korlach J."/>
            <person name="Tsai Y.C."/>
        </authorList>
    </citation>
    <scope>NUCLEOTIDE SEQUENCE [LARGE SCALE GENOMIC DNA]</scope>
    <source>
        <strain evidence="8 9">KBS708</strain>
        <plasmid evidence="9">Plasmid 1</plasmid>
    </source>
</reference>
<keyword evidence="3" id="KW-0378">Hydrolase</keyword>
<evidence type="ECO:0000256" key="1">
    <source>
        <dbReference type="ARBA" id="ARBA00001947"/>
    </source>
</evidence>
<evidence type="ECO:0000313" key="8">
    <source>
        <dbReference type="EMBL" id="AHG92632.1"/>
    </source>
</evidence>
<dbReference type="PANTHER" id="PTHR35005:SF1">
    <property type="entry name" value="2-AMINO-5-FORMYLAMINO-6-RIBOSYLAMINOPYRIMIDIN-4(3H)-ONE 5'-MONOPHOSPHATE DEFORMYLASE"/>
    <property type="match status" value="1"/>
</dbReference>
<comment type="cofactor">
    <cofactor evidence="1">
        <name>Zn(2+)</name>
        <dbReference type="ChEBI" id="CHEBI:29105"/>
    </cofactor>
</comment>
<feature type="signal peptide" evidence="7">
    <location>
        <begin position="1"/>
        <end position="19"/>
    </location>
</feature>
<keyword evidence="9" id="KW-1185">Reference proteome</keyword>
<feature type="region of interest" description="Disordered" evidence="6">
    <location>
        <begin position="169"/>
        <end position="190"/>
    </location>
</feature>
<organism evidence="8 9">
    <name type="scientific">Gemmatirosa kalamazoonensis</name>
    <dbReference type="NCBI Taxonomy" id="861299"/>
    <lineage>
        <taxon>Bacteria</taxon>
        <taxon>Pseudomonadati</taxon>
        <taxon>Gemmatimonadota</taxon>
        <taxon>Gemmatimonadia</taxon>
        <taxon>Gemmatimonadales</taxon>
        <taxon>Gemmatimonadaceae</taxon>
        <taxon>Gemmatirosa</taxon>
    </lineage>
</organism>